<keyword evidence="2" id="KW-1185">Reference proteome</keyword>
<reference evidence="1 2" key="1">
    <citation type="submission" date="2014-06" db="EMBL/GenBank/DDBJ databases">
        <authorList>
            <person name="Le Roux F."/>
        </authorList>
    </citation>
    <scope>NUCLEOTIDE SEQUENCE [LARGE SCALE GENOMIC DNA]</scope>
    <source>
        <strain evidence="1 2">J2-31</strain>
    </source>
</reference>
<evidence type="ECO:0000313" key="1">
    <source>
        <dbReference type="EMBL" id="CDT89522.1"/>
    </source>
</evidence>
<sequence length="53" mass="5885">MSCSFDSTIASLIGLVVDREVVAVLLWIYASHIGSDNVTLHLLKEGLNEFFFI</sequence>
<gene>
    <name evidence="1" type="ORF">VCR31J2_1430002</name>
</gene>
<proteinExistence type="predicted"/>
<name>A0AA86XTL5_9VIBR</name>
<dbReference type="EMBL" id="CCKJ01000050">
    <property type="protein sequence ID" value="CDT89522.1"/>
    <property type="molecule type" value="Genomic_DNA"/>
</dbReference>
<dbReference type="AlphaFoldDB" id="A0AA86XTL5"/>
<organism evidence="1 2">
    <name type="scientific">Vibrio coralliirubri</name>
    <dbReference type="NCBI Taxonomy" id="1516159"/>
    <lineage>
        <taxon>Bacteria</taxon>
        <taxon>Pseudomonadati</taxon>
        <taxon>Pseudomonadota</taxon>
        <taxon>Gammaproteobacteria</taxon>
        <taxon>Vibrionales</taxon>
        <taxon>Vibrionaceae</taxon>
        <taxon>Vibrio</taxon>
    </lineage>
</organism>
<protein>
    <submittedName>
        <fullName evidence="1">Uncharacterized protein</fullName>
    </submittedName>
</protein>
<dbReference type="Proteomes" id="UP000041625">
    <property type="component" value="Unassembled WGS sequence"/>
</dbReference>
<accession>A0AA86XTL5</accession>
<comment type="caution">
    <text evidence="1">The sequence shown here is derived from an EMBL/GenBank/DDBJ whole genome shotgun (WGS) entry which is preliminary data.</text>
</comment>
<evidence type="ECO:0000313" key="2">
    <source>
        <dbReference type="Proteomes" id="UP000041625"/>
    </source>
</evidence>